<evidence type="ECO:0000313" key="2">
    <source>
        <dbReference type="Proteomes" id="UP000887578"/>
    </source>
</evidence>
<feature type="compositionally biased region" description="Basic and acidic residues" evidence="1">
    <location>
        <begin position="139"/>
        <end position="153"/>
    </location>
</feature>
<evidence type="ECO:0000256" key="1">
    <source>
        <dbReference type="SAM" id="MobiDB-lite"/>
    </source>
</evidence>
<protein>
    <submittedName>
        <fullName evidence="3">Uncharacterized protein</fullName>
    </submittedName>
</protein>
<evidence type="ECO:0000313" key="3">
    <source>
        <dbReference type="WBParaSite" id="PDA_v2.g12871.t1"/>
    </source>
</evidence>
<dbReference type="Proteomes" id="UP000887578">
    <property type="component" value="Unplaced"/>
</dbReference>
<organism evidence="2 3">
    <name type="scientific">Panagrolaimus davidi</name>
    <dbReference type="NCBI Taxonomy" id="227884"/>
    <lineage>
        <taxon>Eukaryota</taxon>
        <taxon>Metazoa</taxon>
        <taxon>Ecdysozoa</taxon>
        <taxon>Nematoda</taxon>
        <taxon>Chromadorea</taxon>
        <taxon>Rhabditida</taxon>
        <taxon>Tylenchina</taxon>
        <taxon>Panagrolaimomorpha</taxon>
        <taxon>Panagrolaimoidea</taxon>
        <taxon>Panagrolaimidae</taxon>
        <taxon>Panagrolaimus</taxon>
    </lineage>
</organism>
<proteinExistence type="predicted"/>
<keyword evidence="2" id="KW-1185">Reference proteome</keyword>
<feature type="region of interest" description="Disordered" evidence="1">
    <location>
        <begin position="69"/>
        <end position="160"/>
    </location>
</feature>
<name>A0A914PDN4_9BILA</name>
<feature type="compositionally biased region" description="Low complexity" evidence="1">
    <location>
        <begin position="81"/>
        <end position="119"/>
    </location>
</feature>
<dbReference type="WBParaSite" id="PDA_v2.g12871.t1">
    <property type="protein sequence ID" value="PDA_v2.g12871.t1"/>
    <property type="gene ID" value="PDA_v2.g12871"/>
</dbReference>
<sequence length="251" mass="27111">MFFNFYLSCTLSGTSASIKFRFIDEDRVAERSKRFSMSDDGSTVAESMQKGLDSLECPPLQYQLNMSGQNSIRVPPPETKAMAATLPPSTPTSMAAALPPSTPTSMAATSPPSTPTAMAAPPPPYDRVLTDDGSAESSTKAKPDNRRHPDSSRKPPPAKRAKMAAVTGSEIDLPIIELNPEIDSKALQCVCERMANLGGSWIMSVRRHPLYTLAENILRLVPAIYEEARVPGISTTTTVSDSTDKRQCMDG</sequence>
<accession>A0A914PDN4</accession>
<dbReference type="AlphaFoldDB" id="A0A914PDN4"/>
<reference evidence="3" key="1">
    <citation type="submission" date="2022-11" db="UniProtKB">
        <authorList>
            <consortium name="WormBaseParasite"/>
        </authorList>
    </citation>
    <scope>IDENTIFICATION</scope>
</reference>